<evidence type="ECO:0000256" key="5">
    <source>
        <dbReference type="ARBA" id="ARBA00022801"/>
    </source>
</evidence>
<dbReference type="GO" id="GO:0008908">
    <property type="term" value="F:isochorismatase activity"/>
    <property type="evidence" value="ECO:0007669"/>
    <property type="project" value="UniProtKB-EC"/>
</dbReference>
<dbReference type="PROSITE" id="PS50075">
    <property type="entry name" value="CARRIER"/>
    <property type="match status" value="1"/>
</dbReference>
<name>A0A562IYL5_9GAMM</name>
<protein>
    <recommendedName>
        <fullName evidence="2">isochorismatase</fullName>
        <ecNumber evidence="2">3.3.2.1</ecNumber>
    </recommendedName>
</protein>
<keyword evidence="9" id="KW-0456">Lyase</keyword>
<dbReference type="InterPro" id="IPR036380">
    <property type="entry name" value="Isochorismatase-like_sf"/>
</dbReference>
<evidence type="ECO:0000313" key="10">
    <source>
        <dbReference type="Proteomes" id="UP000319627"/>
    </source>
</evidence>
<proteinExistence type="predicted"/>
<feature type="modified residue" description="O-(pantetheine 4'-phosphoryl)serine" evidence="7">
    <location>
        <position position="245"/>
    </location>
</feature>
<dbReference type="Gene3D" id="1.10.1200.10">
    <property type="entry name" value="ACP-like"/>
    <property type="match status" value="1"/>
</dbReference>
<dbReference type="Pfam" id="PF00857">
    <property type="entry name" value="Isochorismatase"/>
    <property type="match status" value="1"/>
</dbReference>
<evidence type="ECO:0000313" key="9">
    <source>
        <dbReference type="EMBL" id="TWH75953.1"/>
    </source>
</evidence>
<dbReference type="EMBL" id="VLKG01000004">
    <property type="protein sequence ID" value="TWH75953.1"/>
    <property type="molecule type" value="Genomic_DNA"/>
</dbReference>
<gene>
    <name evidence="9" type="ORF">LX59_01463</name>
</gene>
<dbReference type="InterPro" id="IPR016291">
    <property type="entry name" value="Isochorismatase"/>
</dbReference>
<dbReference type="SUPFAM" id="SSF47336">
    <property type="entry name" value="ACP-like"/>
    <property type="match status" value="1"/>
</dbReference>
<keyword evidence="4 7" id="KW-0597">Phosphoprotein</keyword>
<keyword evidence="5" id="KW-0378">Hydrolase</keyword>
<dbReference type="Pfam" id="PF00550">
    <property type="entry name" value="PP-binding"/>
    <property type="match status" value="1"/>
</dbReference>
<dbReference type="PRINTS" id="PR01398">
    <property type="entry name" value="ISCHRISMTASE"/>
</dbReference>
<dbReference type="InterPro" id="IPR050272">
    <property type="entry name" value="Isochorismatase-like_hydrls"/>
</dbReference>
<dbReference type="InterPro" id="IPR036736">
    <property type="entry name" value="ACP-like_sf"/>
</dbReference>
<dbReference type="InterPro" id="IPR009081">
    <property type="entry name" value="PP-bd_ACP"/>
</dbReference>
<dbReference type="InterPro" id="IPR000868">
    <property type="entry name" value="Isochorismatase-like_dom"/>
</dbReference>
<dbReference type="InterPro" id="IPR006162">
    <property type="entry name" value="Ppantetheine_attach_site"/>
</dbReference>
<evidence type="ECO:0000256" key="3">
    <source>
        <dbReference type="ARBA" id="ARBA00022450"/>
    </source>
</evidence>
<comment type="cofactor">
    <cofactor evidence="7">
        <name>pantetheine 4'-phosphate</name>
        <dbReference type="ChEBI" id="CHEBI:47942"/>
    </cofactor>
    <text evidence="7">Binds 1 phosphopantetheine covalently.</text>
</comment>
<sequence>MAIPTLPPYSIPLEVPTSRVNWQPDPKRAVLLIHDMQDYFVKFYGDNSPLMESVIQNLVCVRQWCKQQGIPVLYTAQPTEQSAVDRGLLNDMWGPGLTAADPKLQQVVAALAPDADDTILVKWRYSAFQRSDLQALLKNWGRDQLIIGGVYAQIGCLVTAMDAFMNDIQPFMINDAVAAFSEADHQMAVQYVAAYCGSVVNTAQLIGAAQSLNQDWLKARVLHWIDEDESHFDANENLMHYGLDSIQVMALVAELKKLGVQVSFEELARTPTLNAWWTLIESKSQPQ</sequence>
<dbReference type="PANTHER" id="PTHR43540">
    <property type="entry name" value="PEROXYUREIDOACRYLATE/UREIDOACRYLATE AMIDOHYDROLASE-RELATED"/>
    <property type="match status" value="1"/>
</dbReference>
<evidence type="ECO:0000256" key="4">
    <source>
        <dbReference type="ARBA" id="ARBA00022553"/>
    </source>
</evidence>
<comment type="caution">
    <text evidence="9">The sequence shown here is derived from an EMBL/GenBank/DDBJ whole genome shotgun (WGS) entry which is preliminary data.</text>
</comment>
<accession>A0A562IYL5</accession>
<evidence type="ECO:0000256" key="2">
    <source>
        <dbReference type="ARBA" id="ARBA00012100"/>
    </source>
</evidence>
<dbReference type="AlphaFoldDB" id="A0A562IYL5"/>
<reference evidence="9 10" key="1">
    <citation type="submission" date="2019-07" db="EMBL/GenBank/DDBJ databases">
        <title>Genomic Encyclopedia of Type Strains, Phase I: the one thousand microbial genomes (KMG-I) project.</title>
        <authorList>
            <person name="Kyrpides N."/>
        </authorList>
    </citation>
    <scope>NUCLEOTIDE SEQUENCE [LARGE SCALE GENOMIC DNA]</scope>
    <source>
        <strain evidence="9 10">DSM 375</strain>
    </source>
</reference>
<evidence type="ECO:0000256" key="1">
    <source>
        <dbReference type="ARBA" id="ARBA00004924"/>
    </source>
</evidence>
<keyword evidence="10" id="KW-1185">Reference proteome</keyword>
<dbReference type="PIRSF" id="PIRSF001111">
    <property type="entry name" value="Isochorismatase"/>
    <property type="match status" value="1"/>
</dbReference>
<dbReference type="Gene3D" id="3.40.50.850">
    <property type="entry name" value="Isochorismatase-like"/>
    <property type="match status" value="1"/>
</dbReference>
<comment type="catalytic activity">
    <reaction evidence="6">
        <text>isochorismate + H2O = (2S,3S)-2,3-dihydroxy-2,3-dihydrobenzoate + pyruvate</text>
        <dbReference type="Rhea" id="RHEA:11112"/>
        <dbReference type="ChEBI" id="CHEBI:15361"/>
        <dbReference type="ChEBI" id="CHEBI:15377"/>
        <dbReference type="ChEBI" id="CHEBI:29780"/>
        <dbReference type="ChEBI" id="CHEBI:58764"/>
        <dbReference type="EC" id="3.3.2.1"/>
    </reaction>
</comment>
<organism evidence="9 10">
    <name type="scientific">Azomonas agilis</name>
    <dbReference type="NCBI Taxonomy" id="116849"/>
    <lineage>
        <taxon>Bacteria</taxon>
        <taxon>Pseudomonadati</taxon>
        <taxon>Pseudomonadota</taxon>
        <taxon>Gammaproteobacteria</taxon>
        <taxon>Pseudomonadales</taxon>
        <taxon>Pseudomonadaceae</taxon>
        <taxon>Azomonas</taxon>
    </lineage>
</organism>
<evidence type="ECO:0000256" key="7">
    <source>
        <dbReference type="PIRSR" id="PIRSR001111-50"/>
    </source>
</evidence>
<dbReference type="Proteomes" id="UP000319627">
    <property type="component" value="Unassembled WGS sequence"/>
</dbReference>
<evidence type="ECO:0000259" key="8">
    <source>
        <dbReference type="PROSITE" id="PS50075"/>
    </source>
</evidence>
<feature type="domain" description="Carrier" evidence="8">
    <location>
        <begin position="203"/>
        <end position="284"/>
    </location>
</feature>
<dbReference type="OrthoDB" id="5794853at2"/>
<dbReference type="GO" id="GO:0016829">
    <property type="term" value="F:lyase activity"/>
    <property type="evidence" value="ECO:0007669"/>
    <property type="project" value="UniProtKB-KW"/>
</dbReference>
<evidence type="ECO:0000256" key="6">
    <source>
        <dbReference type="ARBA" id="ARBA00048590"/>
    </source>
</evidence>
<dbReference type="PROSITE" id="PS00012">
    <property type="entry name" value="PHOSPHOPANTETHEINE"/>
    <property type="match status" value="1"/>
</dbReference>
<dbReference type="SUPFAM" id="SSF52499">
    <property type="entry name" value="Isochorismatase-like hydrolases"/>
    <property type="match status" value="1"/>
</dbReference>
<dbReference type="PANTHER" id="PTHR43540:SF3">
    <property type="entry name" value="ENTEROBACTIN SYNTHASE COMPONENT B"/>
    <property type="match status" value="1"/>
</dbReference>
<comment type="pathway">
    <text evidence="1">Siderophore biosynthesis.</text>
</comment>
<dbReference type="RefSeq" id="WP_144571180.1">
    <property type="nucleotide sequence ID" value="NZ_VLKG01000004.1"/>
</dbReference>
<keyword evidence="3 7" id="KW-0596">Phosphopantetheine</keyword>
<dbReference type="EC" id="3.3.2.1" evidence="2"/>